<keyword evidence="3" id="KW-0645">Protease</keyword>
<proteinExistence type="predicted"/>
<dbReference type="EMBL" id="AGUE01000237">
    <property type="protein sequence ID" value="EHK96581.1"/>
    <property type="molecule type" value="Genomic_DNA"/>
</dbReference>
<dbReference type="GO" id="GO:0006508">
    <property type="term" value="P:proteolysis"/>
    <property type="evidence" value="ECO:0007669"/>
    <property type="project" value="UniProtKB-KW"/>
</dbReference>
<evidence type="ECO:0000256" key="1">
    <source>
        <dbReference type="SAM" id="MobiDB-lite"/>
    </source>
</evidence>
<dbReference type="OrthoDB" id="4060227at2759"/>
<protein>
    <submittedName>
        <fullName evidence="3">Putative transcriptional activator of proteases prtT</fullName>
    </submittedName>
</protein>
<dbReference type="GO" id="GO:0008233">
    <property type="term" value="F:peptidase activity"/>
    <property type="evidence" value="ECO:0007669"/>
    <property type="project" value="UniProtKB-KW"/>
</dbReference>
<dbReference type="InParanoid" id="H0EY19"/>
<name>H0EY19_GLAL7</name>
<organism evidence="3 4">
    <name type="scientific">Glarea lozoyensis (strain ATCC 74030 / MF5533)</name>
    <dbReference type="NCBI Taxonomy" id="1104152"/>
    <lineage>
        <taxon>Eukaryota</taxon>
        <taxon>Fungi</taxon>
        <taxon>Dikarya</taxon>
        <taxon>Ascomycota</taxon>
        <taxon>Pezizomycotina</taxon>
        <taxon>Leotiomycetes</taxon>
        <taxon>Helotiales</taxon>
        <taxon>Helotiaceae</taxon>
        <taxon>Glarea</taxon>
    </lineage>
</organism>
<evidence type="ECO:0000256" key="2">
    <source>
        <dbReference type="SAM" id="Phobius"/>
    </source>
</evidence>
<keyword evidence="2" id="KW-0812">Transmembrane</keyword>
<evidence type="ECO:0000313" key="3">
    <source>
        <dbReference type="EMBL" id="EHK96581.1"/>
    </source>
</evidence>
<sequence>MAMTRENSNEPEHSHEGSGTLVGAPINTLYEVTRLRHLRGNPRSNDLTRNPLDNDFISRGVIGEKEAQELFDTFNHSLNHYLWGGIALVHSDLTSVRKFTSLVSSSMLDRHHTLDGIRGLCIAAFWLSDLSLLLMVGLQLYTRTK</sequence>
<gene>
    <name evidence="3" type="ORF">M7I_7715</name>
</gene>
<dbReference type="Proteomes" id="UP000005446">
    <property type="component" value="Unassembled WGS sequence"/>
</dbReference>
<dbReference type="AlphaFoldDB" id="H0EY19"/>
<feature type="region of interest" description="Disordered" evidence="1">
    <location>
        <begin position="1"/>
        <end position="22"/>
    </location>
</feature>
<keyword evidence="2" id="KW-0472">Membrane</keyword>
<keyword evidence="2" id="KW-1133">Transmembrane helix</keyword>
<keyword evidence="3" id="KW-0378">Hydrolase</keyword>
<keyword evidence="4" id="KW-1185">Reference proteome</keyword>
<reference evidence="3 4" key="1">
    <citation type="journal article" date="2012" name="Eukaryot. Cell">
        <title>Genome sequence of the fungus Glarea lozoyensis: the first genome sequence of a species from the Helotiaceae family.</title>
        <authorList>
            <person name="Youssar L."/>
            <person name="Gruening B.A."/>
            <person name="Erxleben A."/>
            <person name="Guenther S."/>
            <person name="Huettel W."/>
        </authorList>
    </citation>
    <scope>NUCLEOTIDE SEQUENCE [LARGE SCALE GENOMIC DNA]</scope>
    <source>
        <strain evidence="4">ATCC 74030 / MF5533</strain>
    </source>
</reference>
<evidence type="ECO:0000313" key="4">
    <source>
        <dbReference type="Proteomes" id="UP000005446"/>
    </source>
</evidence>
<comment type="caution">
    <text evidence="3">The sequence shown here is derived from an EMBL/GenBank/DDBJ whole genome shotgun (WGS) entry which is preliminary data.</text>
</comment>
<accession>H0EY19</accession>
<feature type="compositionally biased region" description="Basic and acidic residues" evidence="1">
    <location>
        <begin position="7"/>
        <end position="16"/>
    </location>
</feature>
<feature type="transmembrane region" description="Helical" evidence="2">
    <location>
        <begin position="120"/>
        <end position="141"/>
    </location>
</feature>
<dbReference type="HOGENOM" id="CLU_1595245_0_0_1"/>